<evidence type="ECO:0000259" key="5">
    <source>
        <dbReference type="Pfam" id="PF00195"/>
    </source>
</evidence>
<feature type="domain" description="Chalcone/stilbene synthase N-terminal" evidence="5">
    <location>
        <begin position="6"/>
        <end position="201"/>
    </location>
</feature>
<dbReference type="InterPro" id="IPR018088">
    <property type="entry name" value="Chalcone/stilbene_synthase_AS"/>
</dbReference>
<dbReference type="SUPFAM" id="SSF53901">
    <property type="entry name" value="Thiolase-like"/>
    <property type="match status" value="2"/>
</dbReference>
<gene>
    <name evidence="7" type="ORF">CBW65_01680</name>
</gene>
<name>A0A1Y0IHY5_9BACL</name>
<dbReference type="PANTHER" id="PTHR11877">
    <property type="entry name" value="HYDROXYMETHYLGLUTARYL-COA SYNTHASE"/>
    <property type="match status" value="1"/>
</dbReference>
<dbReference type="KEGG" id="tum:CBW65_01680"/>
<feature type="domain" description="Chalcone/stilbene synthase C-terminal" evidence="6">
    <location>
        <begin position="216"/>
        <end position="352"/>
    </location>
</feature>
<evidence type="ECO:0000313" key="8">
    <source>
        <dbReference type="Proteomes" id="UP000195437"/>
    </source>
</evidence>
<dbReference type="PANTHER" id="PTHR11877:SF99">
    <property type="entry name" value="1,3,6,8-TETRAHYDROXYNAPHTHALENE SYNTHASE"/>
    <property type="match status" value="1"/>
</dbReference>
<accession>A0A1Y0IHY5</accession>
<comment type="similarity">
    <text evidence="1">Belongs to the thiolase-like superfamily. Chalcone/stilbene synthases family.</text>
</comment>
<dbReference type="Gene3D" id="3.40.47.10">
    <property type="match status" value="2"/>
</dbReference>
<evidence type="ECO:0000256" key="2">
    <source>
        <dbReference type="ARBA" id="ARBA00022679"/>
    </source>
</evidence>
<dbReference type="GO" id="GO:0016747">
    <property type="term" value="F:acyltransferase activity, transferring groups other than amino-acyl groups"/>
    <property type="evidence" value="ECO:0007669"/>
    <property type="project" value="InterPro"/>
</dbReference>
<evidence type="ECO:0000259" key="6">
    <source>
        <dbReference type="Pfam" id="PF02797"/>
    </source>
</evidence>
<dbReference type="InterPro" id="IPR011141">
    <property type="entry name" value="Polyketide_synthase_type-III"/>
</dbReference>
<keyword evidence="3" id="KW-0012">Acyltransferase</keyword>
<dbReference type="AlphaFoldDB" id="A0A1Y0IHY5"/>
<dbReference type="Proteomes" id="UP000195437">
    <property type="component" value="Chromosome"/>
</dbReference>
<evidence type="ECO:0000256" key="4">
    <source>
        <dbReference type="PIRSR" id="PIRSR000451-1"/>
    </source>
</evidence>
<dbReference type="Pfam" id="PF00195">
    <property type="entry name" value="Chal_sti_synt_N"/>
    <property type="match status" value="1"/>
</dbReference>
<dbReference type="EMBL" id="CP021434">
    <property type="protein sequence ID" value="ARU59910.1"/>
    <property type="molecule type" value="Genomic_DNA"/>
</dbReference>
<keyword evidence="2" id="KW-0808">Transferase</keyword>
<dbReference type="Pfam" id="PF02797">
    <property type="entry name" value="Chal_sti_synt_C"/>
    <property type="match status" value="1"/>
</dbReference>
<dbReference type="PIRSF" id="PIRSF000451">
    <property type="entry name" value="PKS_III"/>
    <property type="match status" value="1"/>
</dbReference>
<dbReference type="RefSeq" id="WP_087455297.1">
    <property type="nucleotide sequence ID" value="NZ_CP021434.1"/>
</dbReference>
<dbReference type="GO" id="GO:0030639">
    <property type="term" value="P:polyketide biosynthetic process"/>
    <property type="evidence" value="ECO:0007669"/>
    <property type="project" value="TreeGrafter"/>
</dbReference>
<dbReference type="InterPro" id="IPR012328">
    <property type="entry name" value="Chalcone/stilbene_synt_C"/>
</dbReference>
<keyword evidence="8" id="KW-1185">Reference proteome</keyword>
<dbReference type="PROSITE" id="PS00441">
    <property type="entry name" value="CHALCONE_SYNTH"/>
    <property type="match status" value="1"/>
</dbReference>
<feature type="active site" description="Acyl-thioester intermediate" evidence="4">
    <location>
        <position position="139"/>
    </location>
</feature>
<evidence type="ECO:0000256" key="1">
    <source>
        <dbReference type="ARBA" id="ARBA00005531"/>
    </source>
</evidence>
<sequence length="353" mass="38535">MPVIRSVGTAVPPYIITQEETREFARNLFAESFRDIDRLLAVFESAQVEQRHFCTPLKWFATAPSWEEKNRLYIENAVRLSQEAAEQCLEKGGLTPQDVDAVVLVSSTGVATPSLDAYLFNALGLRSDIKRVPIWGLGCAGGASGLARGFDLAQAHPESNVLVIAVELCGLTFLNGDRSKSNLIATSLFADGAAAVLVCGDDSRAASGAKGPQVLASRSTIWPDTLDVMGWDVQTPGLKVIFSKDIPTIVETKIRPVTETFLQSRLLTLQDVQHYVAHPGGMKVLKAYDEALSLPPETLRHARDILRTHGNMSSCTVLFVLARELEDPHREGEHGLLFALGPGFSSEQVLLRW</sequence>
<organism evidence="7 8">
    <name type="scientific">Tumebacillus avium</name>
    <dbReference type="NCBI Taxonomy" id="1903704"/>
    <lineage>
        <taxon>Bacteria</taxon>
        <taxon>Bacillati</taxon>
        <taxon>Bacillota</taxon>
        <taxon>Bacilli</taxon>
        <taxon>Bacillales</taxon>
        <taxon>Alicyclobacillaceae</taxon>
        <taxon>Tumebacillus</taxon>
    </lineage>
</organism>
<reference evidence="8" key="1">
    <citation type="submission" date="2017-05" db="EMBL/GenBank/DDBJ databases">
        <authorList>
            <person name="Sung H."/>
        </authorList>
    </citation>
    <scope>NUCLEOTIDE SEQUENCE [LARGE SCALE GENOMIC DNA]</scope>
    <source>
        <strain evidence="8">AR23208</strain>
    </source>
</reference>
<evidence type="ECO:0000256" key="3">
    <source>
        <dbReference type="ARBA" id="ARBA00023315"/>
    </source>
</evidence>
<dbReference type="CDD" id="cd00831">
    <property type="entry name" value="CHS_like"/>
    <property type="match status" value="1"/>
</dbReference>
<proteinExistence type="inferred from homology"/>
<protein>
    <submittedName>
        <fullName evidence="7">Type III polyketide synthase</fullName>
    </submittedName>
</protein>
<dbReference type="InterPro" id="IPR016039">
    <property type="entry name" value="Thiolase-like"/>
</dbReference>
<evidence type="ECO:0000313" key="7">
    <source>
        <dbReference type="EMBL" id="ARU59910.1"/>
    </source>
</evidence>
<dbReference type="InterPro" id="IPR001099">
    <property type="entry name" value="Chalcone/stilbene_synt_N"/>
</dbReference>
<dbReference type="OrthoDB" id="9786288at2"/>